<dbReference type="SUPFAM" id="SSF48452">
    <property type="entry name" value="TPR-like"/>
    <property type="match status" value="1"/>
</dbReference>
<evidence type="ECO:0000256" key="1">
    <source>
        <dbReference type="ARBA" id="ARBA00022679"/>
    </source>
</evidence>
<keyword evidence="4" id="KW-1185">Reference proteome</keyword>
<dbReference type="Pfam" id="PF13469">
    <property type="entry name" value="Sulfotransfer_3"/>
    <property type="match status" value="1"/>
</dbReference>
<name>A0ABW4HYS1_9SPHN</name>
<dbReference type="Pfam" id="PF13432">
    <property type="entry name" value="TPR_16"/>
    <property type="match status" value="1"/>
</dbReference>
<dbReference type="PANTHER" id="PTHR12788:SF10">
    <property type="entry name" value="PROTEIN-TYROSINE SULFOTRANSFERASE"/>
    <property type="match status" value="1"/>
</dbReference>
<dbReference type="SMART" id="SM00028">
    <property type="entry name" value="TPR"/>
    <property type="match status" value="5"/>
</dbReference>
<proteinExistence type="predicted"/>
<keyword evidence="1" id="KW-0808">Transferase</keyword>
<organism evidence="3 4">
    <name type="scientific">Sphingomonas tabacisoli</name>
    <dbReference type="NCBI Taxonomy" id="2249466"/>
    <lineage>
        <taxon>Bacteria</taxon>
        <taxon>Pseudomonadati</taxon>
        <taxon>Pseudomonadota</taxon>
        <taxon>Alphaproteobacteria</taxon>
        <taxon>Sphingomonadales</taxon>
        <taxon>Sphingomonadaceae</taxon>
        <taxon>Sphingomonas</taxon>
    </lineage>
</organism>
<evidence type="ECO:0000313" key="3">
    <source>
        <dbReference type="EMBL" id="MFD1610766.1"/>
    </source>
</evidence>
<gene>
    <name evidence="3" type="ORF">ACFSCW_03005</name>
</gene>
<dbReference type="InterPro" id="IPR011990">
    <property type="entry name" value="TPR-like_helical_dom_sf"/>
</dbReference>
<dbReference type="InterPro" id="IPR019734">
    <property type="entry name" value="TPR_rpt"/>
</dbReference>
<protein>
    <submittedName>
        <fullName evidence="3">Tetratricopeptide repeat-containing sulfotransferase family protein</fullName>
    </submittedName>
</protein>
<sequence>MASLTGKASRGHGYVTIKRQGGSTPGEPVEMLYASAALRRQQEGDLAGALELYLEAVAQGPGNALVLTMAADALRNAGRFREAIPLFDRALAIDAMMIAAWFGRALAYDSSGAADEAERDYHRVTELAPNSAPGYAGLASMQALHGRLDDARANAARAAALAPRDGSTIIAQARCDLLAGEIAAAADRLEALVARQDLPAQDHILALTLLGQARERSRDYAAAFDVFTRAKRVFAEAHAGPNAPPVARQLAESIATTVAALGSMKHAHWPAGRARVRRHIFLLGYPRSGTTLVEQVLGTIDGVSTLEEEPTLALAAALHLTPEGLRQLPTLSEVEVDRLRTDYWDRVEASGVELGETFVDMDPFKAPSLPLIARLFPDAKVVVMCRDPRDVVWSCFRQSFAYSQVTYEFGTLDRAARHYDATMRLIRQCLETFAIDAHELHYEALVRDFDATTQALCAFLGLPWSDKLRGFSDRARSSRVKTASAVQVRQPLYDGSGQWRHYADQLTPILPLLEPWLPPESFTATKVLT</sequence>
<reference evidence="4" key="1">
    <citation type="journal article" date="2019" name="Int. J. Syst. Evol. Microbiol.">
        <title>The Global Catalogue of Microorganisms (GCM) 10K type strain sequencing project: providing services to taxonomists for standard genome sequencing and annotation.</title>
        <authorList>
            <consortium name="The Broad Institute Genomics Platform"/>
            <consortium name="The Broad Institute Genome Sequencing Center for Infectious Disease"/>
            <person name="Wu L."/>
            <person name="Ma J."/>
        </authorList>
    </citation>
    <scope>NUCLEOTIDE SEQUENCE [LARGE SCALE GENOMIC DNA]</scope>
    <source>
        <strain evidence="4">CGMCC 1.16275</strain>
    </source>
</reference>
<dbReference type="PANTHER" id="PTHR12788">
    <property type="entry name" value="PROTEIN-TYROSINE SULFOTRANSFERASE 2"/>
    <property type="match status" value="1"/>
</dbReference>
<evidence type="ECO:0000313" key="4">
    <source>
        <dbReference type="Proteomes" id="UP001597115"/>
    </source>
</evidence>
<keyword evidence="2" id="KW-0802">TPR repeat</keyword>
<dbReference type="Gene3D" id="1.25.40.10">
    <property type="entry name" value="Tetratricopeptide repeat domain"/>
    <property type="match status" value="1"/>
</dbReference>
<feature type="repeat" description="TPR" evidence="2">
    <location>
        <begin position="98"/>
        <end position="131"/>
    </location>
</feature>
<comment type="caution">
    <text evidence="3">The sequence shown here is derived from an EMBL/GenBank/DDBJ whole genome shotgun (WGS) entry which is preliminary data.</text>
</comment>
<dbReference type="RefSeq" id="WP_380886751.1">
    <property type="nucleotide sequence ID" value="NZ_JBHUDY010000001.1"/>
</dbReference>
<evidence type="ECO:0000256" key="2">
    <source>
        <dbReference type="PROSITE-ProRule" id="PRU00339"/>
    </source>
</evidence>
<dbReference type="SUPFAM" id="SSF52540">
    <property type="entry name" value="P-loop containing nucleoside triphosphate hydrolases"/>
    <property type="match status" value="1"/>
</dbReference>
<dbReference type="InterPro" id="IPR027417">
    <property type="entry name" value="P-loop_NTPase"/>
</dbReference>
<dbReference type="EMBL" id="JBHUDY010000001">
    <property type="protein sequence ID" value="MFD1610766.1"/>
    <property type="molecule type" value="Genomic_DNA"/>
</dbReference>
<dbReference type="Proteomes" id="UP001597115">
    <property type="component" value="Unassembled WGS sequence"/>
</dbReference>
<accession>A0ABW4HYS1</accession>
<dbReference type="PROSITE" id="PS50005">
    <property type="entry name" value="TPR"/>
    <property type="match status" value="1"/>
</dbReference>
<dbReference type="InterPro" id="IPR026634">
    <property type="entry name" value="TPST-like"/>
</dbReference>
<dbReference type="Gene3D" id="3.40.50.300">
    <property type="entry name" value="P-loop containing nucleotide triphosphate hydrolases"/>
    <property type="match status" value="1"/>
</dbReference>